<dbReference type="RefSeq" id="YP_010842094.1">
    <property type="nucleotide sequence ID" value="NC_079139.1"/>
</dbReference>
<dbReference type="GeneID" id="80558691"/>
<accession>A0ABM7NTP7</accession>
<evidence type="ECO:0000313" key="2">
    <source>
        <dbReference type="Proteomes" id="UP001321479"/>
    </source>
</evidence>
<proteinExistence type="predicted"/>
<keyword evidence="2" id="KW-1185">Reference proteome</keyword>
<evidence type="ECO:0000313" key="1">
    <source>
        <dbReference type="EMBL" id="BCS83486.1"/>
    </source>
</evidence>
<dbReference type="Proteomes" id="UP001321479">
    <property type="component" value="Segment"/>
</dbReference>
<sequence>MNTHLLAEDLKYIIKLQLTIDPKISEQQVKNKLNIIFPIYKDNNQFINLIPKIYCVAKSEFLIETQIFENTQNILNSLTDLE</sequence>
<reference evidence="1 2" key="1">
    <citation type="submission" date="2021-02" db="EMBL/GenBank/DDBJ databases">
        <title>Cotonvirus japonicus, which uses Golgi apparatus of host cells for its virion factory, phylogenetically links tailed tupanvirus and icosahedral mimivirus.</title>
        <authorList>
            <person name="Takahashi H."/>
            <person name="Fukaya S."/>
            <person name="Song C."/>
            <person name="Murata K."/>
            <person name="Takemura M."/>
        </authorList>
    </citation>
    <scope>NUCLEOTIDE SEQUENCE [LARGE SCALE GENOMIC DNA]</scope>
</reference>
<protein>
    <submittedName>
        <fullName evidence="1">ORFan</fullName>
    </submittedName>
</protein>
<organism evidence="1 2">
    <name type="scientific">Cotonvirus japonicus</name>
    <dbReference type="NCBI Taxonomy" id="2811091"/>
    <lineage>
        <taxon>Viruses</taxon>
        <taxon>Varidnaviria</taxon>
        <taxon>Bamfordvirae</taxon>
        <taxon>Nucleocytoviricota</taxon>
        <taxon>Megaviricetes</taxon>
        <taxon>Imitervirales</taxon>
        <taxon>Mimiviridae</taxon>
        <taxon>Megamimivirinae</taxon>
        <taxon>Cotonvirus</taxon>
        <taxon>Cotonvirus japonicum</taxon>
    </lineage>
</organism>
<dbReference type="EMBL" id="AP024483">
    <property type="protein sequence ID" value="BCS83486.1"/>
    <property type="molecule type" value="Genomic_DNA"/>
</dbReference>
<name>A0ABM7NTP7_9VIRU</name>